<gene>
    <name evidence="4" type="ORF">JK363_32620</name>
</gene>
<feature type="signal peptide" evidence="3">
    <location>
        <begin position="1"/>
        <end position="36"/>
    </location>
</feature>
<keyword evidence="5" id="KW-1185">Reference proteome</keyword>
<protein>
    <recommendedName>
        <fullName evidence="6">DUF916 domain-containing protein</fullName>
    </recommendedName>
</protein>
<reference evidence="4 5" key="1">
    <citation type="submission" date="2021-01" db="EMBL/GenBank/DDBJ databases">
        <title>WGS of actinomycetes isolated from Thailand.</title>
        <authorList>
            <person name="Thawai C."/>
        </authorList>
    </citation>
    <scope>NUCLEOTIDE SEQUENCE [LARGE SCALE GENOMIC DNA]</scope>
    <source>
        <strain evidence="4 5">CA1R205</strain>
    </source>
</reference>
<comment type="caution">
    <text evidence="4">The sequence shown here is derived from an EMBL/GenBank/DDBJ whole genome shotgun (WGS) entry which is preliminary data.</text>
</comment>
<keyword evidence="2" id="KW-1133">Transmembrane helix</keyword>
<feature type="region of interest" description="Disordered" evidence="1">
    <location>
        <begin position="36"/>
        <end position="57"/>
    </location>
</feature>
<organism evidence="4 5">
    <name type="scientific">Streptomyces coffeae</name>
    <dbReference type="NCBI Taxonomy" id="621382"/>
    <lineage>
        <taxon>Bacteria</taxon>
        <taxon>Bacillati</taxon>
        <taxon>Actinomycetota</taxon>
        <taxon>Actinomycetes</taxon>
        <taxon>Kitasatosporales</taxon>
        <taxon>Streptomycetaceae</taxon>
        <taxon>Streptomyces</taxon>
    </lineage>
</organism>
<accession>A0ABS1NN02</accession>
<keyword evidence="2" id="KW-0472">Membrane</keyword>
<evidence type="ECO:0000256" key="3">
    <source>
        <dbReference type="SAM" id="SignalP"/>
    </source>
</evidence>
<feature type="compositionally biased region" description="Low complexity" evidence="1">
    <location>
        <begin position="36"/>
        <end position="51"/>
    </location>
</feature>
<evidence type="ECO:0008006" key="6">
    <source>
        <dbReference type="Google" id="ProtNLM"/>
    </source>
</evidence>
<dbReference type="Proteomes" id="UP000634229">
    <property type="component" value="Unassembled WGS sequence"/>
</dbReference>
<evidence type="ECO:0000256" key="1">
    <source>
        <dbReference type="SAM" id="MobiDB-lite"/>
    </source>
</evidence>
<keyword evidence="2" id="KW-0812">Transmembrane</keyword>
<sequence length="338" mass="34700">MPSGTHTVVRVRTRAAALLTAPLLTLALFPTAAATAAPAEPGGPSWSAAPAPGGGNAPGAGDRTYFYLEGGPGTVLHDSLAVTNESTRPRTVRLRGTGGIRVSLAEHTVRVPPRTRADVPLTVTVPADAAPGERSGAVRVSGGGREIAVRTHLRVNGPTMTALSVEDVRVERHGDAAAIHYALVNRGTTALTPRLAVRADGLFGAVLRRDARTLPVDLAPGRRVRLTEKWPDPPAVDRVAVKLTVTAGGGAYDAASTTYTAVPLWLLVPAAVGALGAGTGAGAWLWRRRRRVPEAAVPEAAVPEAAVPEAAVPESTAPESTAPELEPEAAVAEAGAEE</sequence>
<proteinExistence type="predicted"/>
<dbReference type="EMBL" id="JAERRF010000027">
    <property type="protein sequence ID" value="MBL1101325.1"/>
    <property type="molecule type" value="Genomic_DNA"/>
</dbReference>
<dbReference type="RefSeq" id="WP_201880867.1">
    <property type="nucleotide sequence ID" value="NZ_JAERRF010000027.1"/>
</dbReference>
<feature type="transmembrane region" description="Helical" evidence="2">
    <location>
        <begin position="264"/>
        <end position="286"/>
    </location>
</feature>
<evidence type="ECO:0000256" key="2">
    <source>
        <dbReference type="SAM" id="Phobius"/>
    </source>
</evidence>
<feature type="chain" id="PRO_5045794488" description="DUF916 domain-containing protein" evidence="3">
    <location>
        <begin position="37"/>
        <end position="338"/>
    </location>
</feature>
<name>A0ABS1NN02_9ACTN</name>
<evidence type="ECO:0000313" key="5">
    <source>
        <dbReference type="Proteomes" id="UP000634229"/>
    </source>
</evidence>
<keyword evidence="3" id="KW-0732">Signal</keyword>
<evidence type="ECO:0000313" key="4">
    <source>
        <dbReference type="EMBL" id="MBL1101325.1"/>
    </source>
</evidence>
<feature type="region of interest" description="Disordered" evidence="1">
    <location>
        <begin position="297"/>
        <end position="338"/>
    </location>
</feature>